<dbReference type="AlphaFoldDB" id="A0A4Z2GKN6"/>
<accession>A0A4Z2GKN6</accession>
<gene>
    <name evidence="1" type="ORF">EYF80_035940</name>
</gene>
<protein>
    <submittedName>
        <fullName evidence="1">Uncharacterized protein</fullName>
    </submittedName>
</protein>
<evidence type="ECO:0000313" key="1">
    <source>
        <dbReference type="EMBL" id="TNN53879.1"/>
    </source>
</evidence>
<dbReference type="Proteomes" id="UP000314294">
    <property type="component" value="Unassembled WGS sequence"/>
</dbReference>
<organism evidence="1 2">
    <name type="scientific">Liparis tanakae</name>
    <name type="common">Tanaka's snailfish</name>
    <dbReference type="NCBI Taxonomy" id="230148"/>
    <lineage>
        <taxon>Eukaryota</taxon>
        <taxon>Metazoa</taxon>
        <taxon>Chordata</taxon>
        <taxon>Craniata</taxon>
        <taxon>Vertebrata</taxon>
        <taxon>Euteleostomi</taxon>
        <taxon>Actinopterygii</taxon>
        <taxon>Neopterygii</taxon>
        <taxon>Teleostei</taxon>
        <taxon>Neoteleostei</taxon>
        <taxon>Acanthomorphata</taxon>
        <taxon>Eupercaria</taxon>
        <taxon>Perciformes</taxon>
        <taxon>Cottioidei</taxon>
        <taxon>Cottales</taxon>
        <taxon>Liparidae</taxon>
        <taxon>Liparis</taxon>
    </lineage>
</organism>
<sequence>MDTPGQTGRSAGSVSFEERSVMLEEQTAGLTLTAAGAIPKDNDDVTGYVEMVSNDRRRQFSELSREDVTVRKLVHLQVITLHAYPSFSIARCINIKICTRLIGDVPEV</sequence>
<keyword evidence="2" id="KW-1185">Reference proteome</keyword>
<comment type="caution">
    <text evidence="1">The sequence shown here is derived from an EMBL/GenBank/DDBJ whole genome shotgun (WGS) entry which is preliminary data.</text>
</comment>
<name>A0A4Z2GKN6_9TELE</name>
<reference evidence="1 2" key="1">
    <citation type="submission" date="2019-03" db="EMBL/GenBank/DDBJ databases">
        <title>First draft genome of Liparis tanakae, snailfish: a comprehensive survey of snailfish specific genes.</title>
        <authorList>
            <person name="Kim W."/>
            <person name="Song I."/>
            <person name="Jeong J.-H."/>
            <person name="Kim D."/>
            <person name="Kim S."/>
            <person name="Ryu S."/>
            <person name="Song J.Y."/>
            <person name="Lee S.K."/>
        </authorList>
    </citation>
    <scope>NUCLEOTIDE SEQUENCE [LARGE SCALE GENOMIC DNA]</scope>
    <source>
        <tissue evidence="1">Muscle</tissue>
    </source>
</reference>
<dbReference type="EMBL" id="SRLO01000503">
    <property type="protein sequence ID" value="TNN53879.1"/>
    <property type="molecule type" value="Genomic_DNA"/>
</dbReference>
<evidence type="ECO:0000313" key="2">
    <source>
        <dbReference type="Proteomes" id="UP000314294"/>
    </source>
</evidence>
<proteinExistence type="predicted"/>